<evidence type="ECO:0008006" key="4">
    <source>
        <dbReference type="Google" id="ProtNLM"/>
    </source>
</evidence>
<keyword evidence="1" id="KW-1133">Transmembrane helix</keyword>
<reference evidence="2 3" key="1">
    <citation type="submission" date="2023-08" db="EMBL/GenBank/DDBJ databases">
        <title>Pleionea litopenaei sp. nov., isolated from stomach of juvenile Litopenaeus vannamei.</title>
        <authorList>
            <person name="Rho A.M."/>
            <person name="Hwang C.Y."/>
        </authorList>
    </citation>
    <scope>NUCLEOTIDE SEQUENCE [LARGE SCALE GENOMIC DNA]</scope>
    <source>
        <strain evidence="2 3">HL-JVS1</strain>
    </source>
</reference>
<proteinExistence type="predicted"/>
<feature type="transmembrane region" description="Helical" evidence="1">
    <location>
        <begin position="59"/>
        <end position="78"/>
    </location>
</feature>
<evidence type="ECO:0000256" key="1">
    <source>
        <dbReference type="SAM" id="Phobius"/>
    </source>
</evidence>
<sequence>MTNIEHPQPSNSTVDDDVARFKKHLDQLESRTPASIVARLHQSRNHALNSKPRQSRIHWAMGAATFASIAVFMMFSILPNSQNTSQPNSAVASQSQLLQNFEMLSGDVELDMISDLEFYQWLDENDLGQQEAINETES</sequence>
<name>A0AA51RV37_9GAMM</name>
<dbReference type="Proteomes" id="UP001239782">
    <property type="component" value="Chromosome"/>
</dbReference>
<dbReference type="RefSeq" id="WP_309203375.1">
    <property type="nucleotide sequence ID" value="NZ_CP133548.1"/>
</dbReference>
<dbReference type="AlphaFoldDB" id="A0AA51RV37"/>
<keyword evidence="1" id="KW-0472">Membrane</keyword>
<accession>A0AA51RV37</accession>
<evidence type="ECO:0000313" key="2">
    <source>
        <dbReference type="EMBL" id="WMS88171.1"/>
    </source>
</evidence>
<evidence type="ECO:0000313" key="3">
    <source>
        <dbReference type="Proteomes" id="UP001239782"/>
    </source>
</evidence>
<dbReference type="EMBL" id="CP133548">
    <property type="protein sequence ID" value="WMS88171.1"/>
    <property type="molecule type" value="Genomic_DNA"/>
</dbReference>
<keyword evidence="3" id="KW-1185">Reference proteome</keyword>
<organism evidence="2 3">
    <name type="scientific">Pleionea litopenaei</name>
    <dbReference type="NCBI Taxonomy" id="3070815"/>
    <lineage>
        <taxon>Bacteria</taxon>
        <taxon>Pseudomonadati</taxon>
        <taxon>Pseudomonadota</taxon>
        <taxon>Gammaproteobacteria</taxon>
        <taxon>Oceanospirillales</taxon>
        <taxon>Pleioneaceae</taxon>
        <taxon>Pleionea</taxon>
    </lineage>
</organism>
<keyword evidence="1" id="KW-0812">Transmembrane</keyword>
<protein>
    <recommendedName>
        <fullName evidence="4">DUF3619 family protein</fullName>
    </recommendedName>
</protein>
<gene>
    <name evidence="2" type="ORF">Q9312_04460</name>
</gene>
<dbReference type="KEGG" id="plei:Q9312_04460"/>